<name>A0A381SHD2_9ZZZZ</name>
<evidence type="ECO:0000313" key="1">
    <source>
        <dbReference type="EMBL" id="SVA02884.1"/>
    </source>
</evidence>
<dbReference type="EMBL" id="UINC01003052">
    <property type="protein sequence ID" value="SVA02884.1"/>
    <property type="molecule type" value="Genomic_DNA"/>
</dbReference>
<accession>A0A381SHD2</accession>
<gene>
    <name evidence="1" type="ORF">METZ01_LOCUS55738</name>
</gene>
<sequence>MKNYLNTFLALVTCGALFAGNAGKPAYEALEFFEPLIGDWEGKSETIGIFEGLPGQGTKKTINKSTYRWLVDKTAVQREWKTLEADGKTVINIGTSIYTLDPVTKNIVSTNFGYDGSVYWTGHGRATGDGKKFTFDIEEVTINGTYTDYTMQLHLEGKNVLKWKIVDVTQNQKKLPDSSVRRMKRK</sequence>
<reference evidence="1" key="1">
    <citation type="submission" date="2018-05" db="EMBL/GenBank/DDBJ databases">
        <authorList>
            <person name="Lanie J.A."/>
            <person name="Ng W.-L."/>
            <person name="Kazmierczak K.M."/>
            <person name="Andrzejewski T.M."/>
            <person name="Davidsen T.M."/>
            <person name="Wayne K.J."/>
            <person name="Tettelin H."/>
            <person name="Glass J.I."/>
            <person name="Rusch D."/>
            <person name="Podicherti R."/>
            <person name="Tsui H.-C.T."/>
            <person name="Winkler M.E."/>
        </authorList>
    </citation>
    <scope>NUCLEOTIDE SEQUENCE</scope>
</reference>
<organism evidence="1">
    <name type="scientific">marine metagenome</name>
    <dbReference type="NCBI Taxonomy" id="408172"/>
    <lineage>
        <taxon>unclassified sequences</taxon>
        <taxon>metagenomes</taxon>
        <taxon>ecological metagenomes</taxon>
    </lineage>
</organism>
<protein>
    <recommendedName>
        <fullName evidence="2">THAP4-like heme-binding beta-barrel domain-containing protein</fullName>
    </recommendedName>
</protein>
<proteinExistence type="predicted"/>
<evidence type="ECO:0008006" key="2">
    <source>
        <dbReference type="Google" id="ProtNLM"/>
    </source>
</evidence>
<dbReference type="AlphaFoldDB" id="A0A381SHD2"/>